<dbReference type="Gramene" id="TraesCS3A02G119600.1">
    <property type="protein sequence ID" value="TraesCS3A02G119600.1"/>
    <property type="gene ID" value="TraesCS3A02G119600"/>
</dbReference>
<dbReference type="Proteomes" id="UP000019116">
    <property type="component" value="Chromosome 3A"/>
</dbReference>
<reference evidence="1" key="1">
    <citation type="submission" date="2018-08" db="EMBL/GenBank/DDBJ databases">
        <authorList>
            <person name="Rossello M."/>
        </authorList>
    </citation>
    <scope>NUCLEOTIDE SEQUENCE [LARGE SCALE GENOMIC DNA]</scope>
    <source>
        <strain evidence="1">cv. Chinese Spring</strain>
    </source>
</reference>
<dbReference type="Gramene" id="TraesROB_scaffold_022586_01G000100.1">
    <property type="protein sequence ID" value="TraesROB_scaffold_022586_01G000100.1"/>
    <property type="gene ID" value="TraesROB_scaffold_022586_01G000100"/>
</dbReference>
<dbReference type="Gramene" id="TraesWEE_scaffold_085760_01G000100.1">
    <property type="protein sequence ID" value="TraesWEE_scaffold_085760_01G000100.1"/>
    <property type="gene ID" value="TraesWEE_scaffold_085760_01G000100"/>
</dbReference>
<proteinExistence type="predicted"/>
<dbReference type="AlphaFoldDB" id="A0A3B6EC31"/>
<sequence length="502" mass="55220">MLTPTYASLCLRLHFFRSGQLGSVHVEHSLVEGGDAVGRHALGDEPRPRLVRPWLHQYARRDVVQVRQGHDVRRRPPAVVHLREPEPRPVRHQQRPVVRRDLVRVLTAIGAGLSCRPPRELGWHPSLPVLDYLHHFRDRGAGHLAREGRDAHDVVAVAVEPGAGARERGLQKGPSVHGEAEVHGGLRLERRRARAALPRFGHQHLERRAPRAGVLRVVLRLEVADVVCGDVHGEVLETLGARGARQAADNGAGRVRDRLAAPLWLHRQAFHAATAAGELTDGGHKLRGAGAVGDGVAEAEADDEAAAREGGNLDEQDKLALILLLGGRGREQLVLGDHHRVLQVLHVLERAGGRGLREPDAAAVAAAVDLQQPTFVREPEASRERVVLHQGLRHSPLDGPRRASVVAAVRSRLEDVQRLDERHLGGVPIKPGQAERADRRGLGRGHQALRQPLDGLVHGRHCNEAARIEWSWWEREVIGGQLAYCYCSLLGFGVWVCCLTYH</sequence>
<dbReference type="Gramene" id="TraesCAD_scaffold_011205_01G000100.1">
    <property type="protein sequence ID" value="TraesCAD_scaffold_011205_01G000100.1"/>
    <property type="gene ID" value="TraesCAD_scaffold_011205_01G000100"/>
</dbReference>
<organism evidence="1">
    <name type="scientific">Triticum aestivum</name>
    <name type="common">Wheat</name>
    <dbReference type="NCBI Taxonomy" id="4565"/>
    <lineage>
        <taxon>Eukaryota</taxon>
        <taxon>Viridiplantae</taxon>
        <taxon>Streptophyta</taxon>
        <taxon>Embryophyta</taxon>
        <taxon>Tracheophyta</taxon>
        <taxon>Spermatophyta</taxon>
        <taxon>Magnoliopsida</taxon>
        <taxon>Liliopsida</taxon>
        <taxon>Poales</taxon>
        <taxon>Poaceae</taxon>
        <taxon>BOP clade</taxon>
        <taxon>Pooideae</taxon>
        <taxon>Triticodae</taxon>
        <taxon>Triticeae</taxon>
        <taxon>Triticinae</taxon>
        <taxon>Triticum</taxon>
    </lineage>
</organism>
<dbReference type="OMA" id="WWEREVI"/>
<name>A0A3B6EC31_WHEAT</name>
<evidence type="ECO:0000313" key="2">
    <source>
        <dbReference type="Proteomes" id="UP000019116"/>
    </source>
</evidence>
<dbReference type="Gramene" id="TraesCS3A03G0262200.1">
    <property type="protein sequence ID" value="TraesCS3A03G0262200.1.CDS"/>
    <property type="gene ID" value="TraesCS3A03G0262200"/>
</dbReference>
<dbReference type="EnsemblPlants" id="TraesCS3A02G119600.1">
    <property type="protein sequence ID" value="TraesCS3A02G119600.1"/>
    <property type="gene ID" value="TraesCS3A02G119600"/>
</dbReference>
<accession>A0A3B6EC31</accession>
<keyword evidence="2" id="KW-1185">Reference proteome</keyword>
<protein>
    <submittedName>
        <fullName evidence="1">Uncharacterized protein</fullName>
    </submittedName>
</protein>
<reference evidence="1" key="2">
    <citation type="submission" date="2018-10" db="UniProtKB">
        <authorList>
            <consortium name="EnsemblPlants"/>
        </authorList>
    </citation>
    <scope>IDENTIFICATION</scope>
</reference>
<dbReference type="Gramene" id="TraesCLE_scaffold_087541_01G000100.1">
    <property type="protein sequence ID" value="TraesCLE_scaffold_087541_01G000100.1"/>
    <property type="gene ID" value="TraesCLE_scaffold_087541_01G000100"/>
</dbReference>
<evidence type="ECO:0000313" key="1">
    <source>
        <dbReference type="EnsemblPlants" id="TraesCS3A02G119600.1"/>
    </source>
</evidence>